<feature type="region of interest" description="Disordered" evidence="1">
    <location>
        <begin position="26"/>
        <end position="46"/>
    </location>
</feature>
<gene>
    <name evidence="2" type="ORF">R3P38DRAFT_1747375</name>
</gene>
<dbReference type="Proteomes" id="UP001362999">
    <property type="component" value="Unassembled WGS sequence"/>
</dbReference>
<comment type="caution">
    <text evidence="2">The sequence shown here is derived from an EMBL/GenBank/DDBJ whole genome shotgun (WGS) entry which is preliminary data.</text>
</comment>
<accession>A0AAW0DGA3</accession>
<dbReference type="AlphaFoldDB" id="A0AAW0DGA3"/>
<evidence type="ECO:0000256" key="1">
    <source>
        <dbReference type="SAM" id="MobiDB-lite"/>
    </source>
</evidence>
<sequence>MNAGPLKNMLFLPSILVSTYIQKSTLRTPPSSRRSTHLPFHRAHAHRPRSAAMSRWRNALVWVRRCALRTRAGGIPRERCNSDIGRRYWVPCMPLSAWPSSIGDFIPQFVITRHSFFTFSFPSISSHYMLPLVTYPASTPSLLFYPPTLAFASFPLSLASFLYPLLPLLSPSTHLFDNVVYIFSTRFFHVCTDIPYLQPTDFFCFMSRRR</sequence>
<evidence type="ECO:0000313" key="3">
    <source>
        <dbReference type="Proteomes" id="UP001362999"/>
    </source>
</evidence>
<evidence type="ECO:0000313" key="2">
    <source>
        <dbReference type="EMBL" id="KAK7050341.1"/>
    </source>
</evidence>
<feature type="compositionally biased region" description="Basic residues" evidence="1">
    <location>
        <begin position="34"/>
        <end position="46"/>
    </location>
</feature>
<organism evidence="2 3">
    <name type="scientific">Favolaschia claudopus</name>
    <dbReference type="NCBI Taxonomy" id="2862362"/>
    <lineage>
        <taxon>Eukaryota</taxon>
        <taxon>Fungi</taxon>
        <taxon>Dikarya</taxon>
        <taxon>Basidiomycota</taxon>
        <taxon>Agaricomycotina</taxon>
        <taxon>Agaricomycetes</taxon>
        <taxon>Agaricomycetidae</taxon>
        <taxon>Agaricales</taxon>
        <taxon>Marasmiineae</taxon>
        <taxon>Mycenaceae</taxon>
        <taxon>Favolaschia</taxon>
    </lineage>
</organism>
<reference evidence="2 3" key="1">
    <citation type="journal article" date="2024" name="J Genomics">
        <title>Draft genome sequencing and assembly of Favolaschia claudopus CIRM-BRFM 2984 isolated from oak limbs.</title>
        <authorList>
            <person name="Navarro D."/>
            <person name="Drula E."/>
            <person name="Chaduli D."/>
            <person name="Cazenave R."/>
            <person name="Ahrendt S."/>
            <person name="Wang J."/>
            <person name="Lipzen A."/>
            <person name="Daum C."/>
            <person name="Barry K."/>
            <person name="Grigoriev I.V."/>
            <person name="Favel A."/>
            <person name="Rosso M.N."/>
            <person name="Martin F."/>
        </authorList>
    </citation>
    <scope>NUCLEOTIDE SEQUENCE [LARGE SCALE GENOMIC DNA]</scope>
    <source>
        <strain evidence="2 3">CIRM-BRFM 2984</strain>
    </source>
</reference>
<dbReference type="EMBL" id="JAWWNJ010000008">
    <property type="protein sequence ID" value="KAK7050341.1"/>
    <property type="molecule type" value="Genomic_DNA"/>
</dbReference>
<proteinExistence type="predicted"/>
<protein>
    <submittedName>
        <fullName evidence="2">Uncharacterized protein</fullName>
    </submittedName>
</protein>
<keyword evidence="3" id="KW-1185">Reference proteome</keyword>
<name>A0AAW0DGA3_9AGAR</name>